<name>A0A1M7LC13_9HYPH</name>
<dbReference type="RefSeq" id="WP_208980114.1">
    <property type="nucleotide sequence ID" value="NZ_FRBW01000003.1"/>
</dbReference>
<sequence>MRSIAAAARAAERDAQRRHKQEQKEQMIADSGTAVEQWEQYIDDLVSIHTDMVDMIDWSAMRNLPAPIQPVKRNDNQVRAEEKLSGFKPSIFHIFRGGSRKIHSELQDAVTEASQKDDQIFQTLINKYHADYAEWVDDTELAKKLLNGEVTAIRQVIEEMQSLTSKALIGSGIDFSIGENVVHAQPQVHSDEIIPSFRRKQLSSGRLSETKMPVGQFNELYQDYVASVALKTAGDLFHILPLQEIYVTCMANTLNSETGHKDWSPIISVHFVRETFLKLNLSKIDPSDSLRNFGTICNSQRQKAFLLFYL</sequence>
<dbReference type="EMBL" id="FRBW01000003">
    <property type="protein sequence ID" value="SHM75506.1"/>
    <property type="molecule type" value="Genomic_DNA"/>
</dbReference>
<dbReference type="Proteomes" id="UP000186002">
    <property type="component" value="Unassembled WGS sequence"/>
</dbReference>
<evidence type="ECO:0000313" key="2">
    <source>
        <dbReference type="EMBL" id="SHM75506.1"/>
    </source>
</evidence>
<proteinExistence type="predicted"/>
<dbReference type="AlphaFoldDB" id="A0A1M7LC13"/>
<organism evidence="2 3">
    <name type="scientific">Roseibium suaedae</name>
    <dbReference type="NCBI Taxonomy" id="735517"/>
    <lineage>
        <taxon>Bacteria</taxon>
        <taxon>Pseudomonadati</taxon>
        <taxon>Pseudomonadota</taxon>
        <taxon>Alphaproteobacteria</taxon>
        <taxon>Hyphomicrobiales</taxon>
        <taxon>Stappiaceae</taxon>
        <taxon>Roseibium</taxon>
    </lineage>
</organism>
<protein>
    <submittedName>
        <fullName evidence="2">Uncharacterized protein</fullName>
    </submittedName>
</protein>
<evidence type="ECO:0000313" key="3">
    <source>
        <dbReference type="Proteomes" id="UP000186002"/>
    </source>
</evidence>
<accession>A0A1M7LC13</accession>
<feature type="region of interest" description="Disordered" evidence="1">
    <location>
        <begin position="1"/>
        <end position="30"/>
    </location>
</feature>
<reference evidence="2 3" key="1">
    <citation type="submission" date="2016-11" db="EMBL/GenBank/DDBJ databases">
        <authorList>
            <person name="Jaros S."/>
            <person name="Januszkiewicz K."/>
            <person name="Wedrychowicz H."/>
        </authorList>
    </citation>
    <scope>NUCLEOTIDE SEQUENCE [LARGE SCALE GENOMIC DNA]</scope>
    <source>
        <strain evidence="2 3">DSM 22153</strain>
    </source>
</reference>
<gene>
    <name evidence="2" type="ORF">SAMN05444272_3153</name>
</gene>
<keyword evidence="3" id="KW-1185">Reference proteome</keyword>
<evidence type="ECO:0000256" key="1">
    <source>
        <dbReference type="SAM" id="MobiDB-lite"/>
    </source>
</evidence>
<dbReference type="STRING" id="735517.SAMN05444272_3153"/>